<dbReference type="EC" id="1.4.3.3" evidence="6"/>
<sequence>MAAERMHEGLGLAANRLGRRKLLVGAGASLMLAGCAVSVERGGKPAVLEERHLPLSLVPIRATPDRITRVTVCTRPFRAQGPRLEVERIGEKRVVHHYGHGGSGWSLSWGTGLAATEKAMALGERDIAVIGCGAIGLTTALQLQRAGAKVTIYAKDLPPDTRSSFATGVWSPDSRICLEQHATPEFKAAWARMCLTSFQAYQNLLGLPGTPVEWVDNYFVADQANRDRHEAVTDGRPPFADDLQHELLPTLTPHSAEVPAGLHPFGARYVRRGANMVFNISTYARLLLADFHANGGRIEMQEFHTPADFARLPQKVLVNCTGYGARALMGDSSIIPVRGQLARMIPQDDVHYGLFYNGVSFVPRRDGFVFQVIGPDDYYGYGDDTVEPDRPLAEQAVRTIAGLFPPPAFG</sequence>
<comment type="cofactor">
    <cofactor evidence="1">
        <name>FAD</name>
        <dbReference type="ChEBI" id="CHEBI:57692"/>
    </cofactor>
</comment>
<proteinExistence type="inferred from homology"/>
<dbReference type="GO" id="GO:0019478">
    <property type="term" value="P:D-amino acid catabolic process"/>
    <property type="evidence" value="ECO:0007669"/>
    <property type="project" value="TreeGrafter"/>
</dbReference>
<evidence type="ECO:0000256" key="5">
    <source>
        <dbReference type="ARBA" id="ARBA00023002"/>
    </source>
</evidence>
<keyword evidence="4" id="KW-0274">FAD</keyword>
<feature type="domain" description="FAD dependent oxidoreductase" evidence="9">
    <location>
        <begin position="126"/>
        <end position="405"/>
    </location>
</feature>
<protein>
    <recommendedName>
        <fullName evidence="7">D-amino-acid oxidase</fullName>
        <ecNumber evidence="6">1.4.3.3</ecNumber>
    </recommendedName>
</protein>
<dbReference type="Gene3D" id="3.40.50.720">
    <property type="entry name" value="NAD(P)-binding Rossmann-like Domain"/>
    <property type="match status" value="1"/>
</dbReference>
<evidence type="ECO:0000259" key="9">
    <source>
        <dbReference type="Pfam" id="PF01266"/>
    </source>
</evidence>
<accession>A0A7X0ATV6</accession>
<dbReference type="PANTHER" id="PTHR11530:SF11">
    <property type="entry name" value="D-ASPARTATE OXIDASE"/>
    <property type="match status" value="1"/>
</dbReference>
<evidence type="ECO:0000256" key="2">
    <source>
        <dbReference type="ARBA" id="ARBA00006730"/>
    </source>
</evidence>
<dbReference type="InterPro" id="IPR036188">
    <property type="entry name" value="FAD/NAD-bd_sf"/>
</dbReference>
<keyword evidence="5" id="KW-0560">Oxidoreductase</keyword>
<dbReference type="GO" id="GO:0005737">
    <property type="term" value="C:cytoplasm"/>
    <property type="evidence" value="ECO:0007669"/>
    <property type="project" value="TreeGrafter"/>
</dbReference>
<evidence type="ECO:0000313" key="11">
    <source>
        <dbReference type="Proteomes" id="UP000539175"/>
    </source>
</evidence>
<comment type="caution">
    <text evidence="10">The sequence shown here is derived from an EMBL/GenBank/DDBJ whole genome shotgun (WGS) entry which is preliminary data.</text>
</comment>
<dbReference type="Gene3D" id="3.30.9.10">
    <property type="entry name" value="D-Amino Acid Oxidase, subunit A, domain 2"/>
    <property type="match status" value="1"/>
</dbReference>
<dbReference type="EMBL" id="JACIIZ010000001">
    <property type="protein sequence ID" value="MBB6249980.1"/>
    <property type="molecule type" value="Genomic_DNA"/>
</dbReference>
<evidence type="ECO:0000256" key="3">
    <source>
        <dbReference type="ARBA" id="ARBA00022630"/>
    </source>
</evidence>
<dbReference type="Pfam" id="PF01266">
    <property type="entry name" value="DAO"/>
    <property type="match status" value="1"/>
</dbReference>
<dbReference type="InterPro" id="IPR006076">
    <property type="entry name" value="FAD-dep_OxRdtase"/>
</dbReference>
<dbReference type="AlphaFoldDB" id="A0A7X0ATV6"/>
<dbReference type="Gene3D" id="3.50.50.60">
    <property type="entry name" value="FAD/NAD(P)-binding domain"/>
    <property type="match status" value="1"/>
</dbReference>
<evidence type="ECO:0000313" key="10">
    <source>
        <dbReference type="EMBL" id="MBB6249980.1"/>
    </source>
</evidence>
<evidence type="ECO:0000256" key="6">
    <source>
        <dbReference type="ARBA" id="ARBA00039101"/>
    </source>
</evidence>
<keyword evidence="11" id="KW-1185">Reference proteome</keyword>
<evidence type="ECO:0000256" key="4">
    <source>
        <dbReference type="ARBA" id="ARBA00022827"/>
    </source>
</evidence>
<dbReference type="RefSeq" id="WP_246462861.1">
    <property type="nucleotide sequence ID" value="NZ_JACIIZ010000001.1"/>
</dbReference>
<organism evidence="10 11">
    <name type="scientific">Nitrospirillum iridis</name>
    <dbReference type="NCBI Taxonomy" id="765888"/>
    <lineage>
        <taxon>Bacteria</taxon>
        <taxon>Pseudomonadati</taxon>
        <taxon>Pseudomonadota</taxon>
        <taxon>Alphaproteobacteria</taxon>
        <taxon>Rhodospirillales</taxon>
        <taxon>Azospirillaceae</taxon>
        <taxon>Nitrospirillum</taxon>
    </lineage>
</organism>
<reference evidence="10 11" key="1">
    <citation type="submission" date="2020-08" db="EMBL/GenBank/DDBJ databases">
        <title>Genomic Encyclopedia of Type Strains, Phase IV (KMG-IV): sequencing the most valuable type-strain genomes for metagenomic binning, comparative biology and taxonomic classification.</title>
        <authorList>
            <person name="Goeker M."/>
        </authorList>
    </citation>
    <scope>NUCLEOTIDE SEQUENCE [LARGE SCALE GENOMIC DNA]</scope>
    <source>
        <strain evidence="10 11">DSM 22198</strain>
    </source>
</reference>
<comment type="similarity">
    <text evidence="2">Belongs to the DAMOX/DASOX family.</text>
</comment>
<dbReference type="InterPro" id="IPR023209">
    <property type="entry name" value="DAO"/>
</dbReference>
<dbReference type="PANTHER" id="PTHR11530">
    <property type="entry name" value="D-AMINO ACID OXIDASE"/>
    <property type="match status" value="1"/>
</dbReference>
<dbReference type="PROSITE" id="PS51257">
    <property type="entry name" value="PROKAR_LIPOPROTEIN"/>
    <property type="match status" value="1"/>
</dbReference>
<dbReference type="SUPFAM" id="SSF51971">
    <property type="entry name" value="Nucleotide-binding domain"/>
    <property type="match status" value="1"/>
</dbReference>
<evidence type="ECO:0000256" key="8">
    <source>
        <dbReference type="ARBA" id="ARBA00049547"/>
    </source>
</evidence>
<gene>
    <name evidence="10" type="ORF">FHS74_000513</name>
</gene>
<keyword evidence="3" id="KW-0285">Flavoprotein</keyword>
<dbReference type="Proteomes" id="UP000539175">
    <property type="component" value="Unassembled WGS sequence"/>
</dbReference>
<evidence type="ECO:0000256" key="1">
    <source>
        <dbReference type="ARBA" id="ARBA00001974"/>
    </source>
</evidence>
<evidence type="ECO:0000256" key="7">
    <source>
        <dbReference type="ARBA" id="ARBA00039751"/>
    </source>
</evidence>
<dbReference type="GO" id="GO:0003884">
    <property type="term" value="F:D-amino-acid oxidase activity"/>
    <property type="evidence" value="ECO:0007669"/>
    <property type="project" value="UniProtKB-EC"/>
</dbReference>
<dbReference type="GO" id="GO:0071949">
    <property type="term" value="F:FAD binding"/>
    <property type="evidence" value="ECO:0007669"/>
    <property type="project" value="InterPro"/>
</dbReference>
<comment type="catalytic activity">
    <reaction evidence="8">
        <text>a D-alpha-amino acid + O2 + H2O = a 2-oxocarboxylate + H2O2 + NH4(+)</text>
        <dbReference type="Rhea" id="RHEA:21816"/>
        <dbReference type="ChEBI" id="CHEBI:15377"/>
        <dbReference type="ChEBI" id="CHEBI:15379"/>
        <dbReference type="ChEBI" id="CHEBI:16240"/>
        <dbReference type="ChEBI" id="CHEBI:28938"/>
        <dbReference type="ChEBI" id="CHEBI:35179"/>
        <dbReference type="ChEBI" id="CHEBI:59871"/>
        <dbReference type="EC" id="1.4.3.3"/>
    </reaction>
    <physiologicalReaction direction="left-to-right" evidence="8">
        <dbReference type="Rhea" id="RHEA:21817"/>
    </physiologicalReaction>
</comment>
<name>A0A7X0ATV6_9PROT</name>